<dbReference type="STRING" id="378806.STAUR_1178"/>
<evidence type="ECO:0000313" key="2">
    <source>
        <dbReference type="EMBL" id="EAU64398.1"/>
    </source>
</evidence>
<reference evidence="2 4" key="1">
    <citation type="submission" date="2006-04" db="EMBL/GenBank/DDBJ databases">
        <authorList>
            <person name="Nierman W.C."/>
        </authorList>
    </citation>
    <scope>NUCLEOTIDE SEQUENCE [LARGE SCALE GENOMIC DNA]</scope>
    <source>
        <strain evidence="2 4">DW4/3-1</strain>
    </source>
</reference>
<dbReference type="EMBL" id="CP002271">
    <property type="protein sequence ID" value="ADO68982.1"/>
    <property type="molecule type" value="Genomic_DNA"/>
</dbReference>
<keyword evidence="3" id="KW-1185">Reference proteome</keyword>
<sequence length="180" mass="19032">MDDPGLWWSGRNGHAVSHGQAGTSIDLAGPERTTLLFAELVGQSVPFTISFEAATFTRYTGSPPALQVDTSPVTVQFGGTPSQVLQDRVIPALESGYGLTFQLEQVNGQVTFTPIELPRGPAPFHMTLFNGAPFPGALDLDGVPKPQPFPLHGVPSVLEFLLGSPSNSIEATVTGSVHPR</sequence>
<evidence type="ECO:0000313" key="1">
    <source>
        <dbReference type="EMBL" id="ADO68982.1"/>
    </source>
</evidence>
<dbReference type="KEGG" id="sur:STAUR_1178"/>
<evidence type="ECO:0000313" key="4">
    <source>
        <dbReference type="Proteomes" id="UP000032702"/>
    </source>
</evidence>
<dbReference type="RefSeq" id="WP_002616636.1">
    <property type="nucleotide sequence ID" value="NC_014623.1"/>
</dbReference>
<dbReference type="EMBL" id="AAMD01000119">
    <property type="protein sequence ID" value="EAU64398.1"/>
    <property type="molecule type" value="Genomic_DNA"/>
</dbReference>
<gene>
    <name evidence="1" type="ordered locus">STAUR_1178</name>
    <name evidence="2" type="ORF">STIAU_8709</name>
</gene>
<dbReference type="Proteomes" id="UP000032702">
    <property type="component" value="Unassembled WGS sequence"/>
</dbReference>
<name>Q08V80_STIAD</name>
<organism evidence="2 4">
    <name type="scientific">Stigmatella aurantiaca (strain DW4/3-1)</name>
    <dbReference type="NCBI Taxonomy" id="378806"/>
    <lineage>
        <taxon>Bacteria</taxon>
        <taxon>Pseudomonadati</taxon>
        <taxon>Myxococcota</taxon>
        <taxon>Myxococcia</taxon>
        <taxon>Myxococcales</taxon>
        <taxon>Cystobacterineae</taxon>
        <taxon>Archangiaceae</taxon>
        <taxon>Stigmatella</taxon>
    </lineage>
</organism>
<protein>
    <submittedName>
        <fullName evidence="2">Uncharacterized protein</fullName>
    </submittedName>
</protein>
<reference evidence="1 3" key="2">
    <citation type="journal article" date="2011" name="Mol. Biol. Evol.">
        <title>Comparative genomic analysis of fruiting body formation in Myxococcales.</title>
        <authorList>
            <person name="Huntley S."/>
            <person name="Hamann N."/>
            <person name="Wegener-Feldbrugge S."/>
            <person name="Treuner-Lange A."/>
            <person name="Kube M."/>
            <person name="Reinhardt R."/>
            <person name="Klages S."/>
            <person name="Muller R."/>
            <person name="Ronning C.M."/>
            <person name="Nierman W.C."/>
            <person name="Sogaard-Andersen L."/>
        </authorList>
    </citation>
    <scope>NUCLEOTIDE SEQUENCE [LARGE SCALE GENOMIC DNA]</scope>
    <source>
        <strain evidence="1 3">DW4/3-1</strain>
    </source>
</reference>
<dbReference type="OrthoDB" id="5501982at2"/>
<accession>Q08V80</accession>
<proteinExistence type="predicted"/>
<evidence type="ECO:0000313" key="3">
    <source>
        <dbReference type="Proteomes" id="UP000001351"/>
    </source>
</evidence>
<dbReference type="Proteomes" id="UP000001351">
    <property type="component" value="Chromosome"/>
</dbReference>
<dbReference type="HOGENOM" id="CLU_1495334_0_0_7"/>
<dbReference type="AlphaFoldDB" id="Q08V80"/>